<dbReference type="Proteomes" id="UP000024635">
    <property type="component" value="Unassembled WGS sequence"/>
</dbReference>
<proteinExistence type="predicted"/>
<dbReference type="PANTHER" id="PTHR11711">
    <property type="entry name" value="ADP RIBOSYLATION FACTOR-RELATED"/>
    <property type="match status" value="1"/>
</dbReference>
<dbReference type="Pfam" id="PF00025">
    <property type="entry name" value="Arf"/>
    <property type="match status" value="1"/>
</dbReference>
<dbReference type="InterPro" id="IPR027417">
    <property type="entry name" value="P-loop_NTPase"/>
</dbReference>
<protein>
    <recommendedName>
        <fullName evidence="6">ADP-ribosylation factor family protein</fullName>
    </recommendedName>
</protein>
<feature type="binding site" evidence="3">
    <location>
        <begin position="86"/>
        <end position="89"/>
    </location>
    <ligand>
        <name>GTP</name>
        <dbReference type="ChEBI" id="CHEBI:37565"/>
    </ligand>
</feature>
<keyword evidence="2 3" id="KW-0342">GTP-binding</keyword>
<dbReference type="EMBL" id="JARK01001588">
    <property type="protein sequence ID" value="EYB88134.1"/>
    <property type="molecule type" value="Genomic_DNA"/>
</dbReference>
<dbReference type="OrthoDB" id="5791078at2759"/>
<evidence type="ECO:0000313" key="4">
    <source>
        <dbReference type="EMBL" id="EYB88134.1"/>
    </source>
</evidence>
<dbReference type="InterPro" id="IPR006689">
    <property type="entry name" value="Small_GTPase_ARF/SAR"/>
</dbReference>
<gene>
    <name evidence="4" type="primary">Acey_s0252.g236</name>
    <name evidence="4" type="ORF">Y032_0252g236</name>
</gene>
<dbReference type="PROSITE" id="PS51417">
    <property type="entry name" value="ARF"/>
    <property type="match status" value="1"/>
</dbReference>
<accession>A0A016SCX9</accession>
<evidence type="ECO:0000256" key="3">
    <source>
        <dbReference type="PIRSR" id="PIRSR606689-1"/>
    </source>
</evidence>
<organism evidence="4 5">
    <name type="scientific">Ancylostoma ceylanicum</name>
    <dbReference type="NCBI Taxonomy" id="53326"/>
    <lineage>
        <taxon>Eukaryota</taxon>
        <taxon>Metazoa</taxon>
        <taxon>Ecdysozoa</taxon>
        <taxon>Nematoda</taxon>
        <taxon>Chromadorea</taxon>
        <taxon>Rhabditida</taxon>
        <taxon>Rhabditina</taxon>
        <taxon>Rhabditomorpha</taxon>
        <taxon>Strongyloidea</taxon>
        <taxon>Ancylostomatidae</taxon>
        <taxon>Ancylostomatinae</taxon>
        <taxon>Ancylostoma</taxon>
    </lineage>
</organism>
<dbReference type="GO" id="GO:0005525">
    <property type="term" value="F:GTP binding"/>
    <property type="evidence" value="ECO:0007669"/>
    <property type="project" value="UniProtKB-KW"/>
</dbReference>
<sequence>MAGDGLLCFVETSMLRELQVACEKSYRPPVKNIQQALCVLLRSDVEATIFVVDSSDNGSICEACEEIVDLLKIPELQGIALLIFANKQDTEDCMSAGEITSGLKLQNIKDREWHVQPSSAISGEGLINGIEWLYSKVTQ</sequence>
<evidence type="ECO:0000256" key="2">
    <source>
        <dbReference type="ARBA" id="ARBA00023134"/>
    </source>
</evidence>
<evidence type="ECO:0000313" key="5">
    <source>
        <dbReference type="Proteomes" id="UP000024635"/>
    </source>
</evidence>
<reference evidence="5" key="1">
    <citation type="journal article" date="2015" name="Nat. Genet.">
        <title>The genome and transcriptome of the zoonotic hookworm Ancylostoma ceylanicum identify infection-specific gene families.</title>
        <authorList>
            <person name="Schwarz E.M."/>
            <person name="Hu Y."/>
            <person name="Antoshechkin I."/>
            <person name="Miller M.M."/>
            <person name="Sternberg P.W."/>
            <person name="Aroian R.V."/>
        </authorList>
    </citation>
    <scope>NUCLEOTIDE SEQUENCE</scope>
    <source>
        <strain evidence="5">HY135</strain>
    </source>
</reference>
<dbReference type="SMART" id="SM00177">
    <property type="entry name" value="ARF"/>
    <property type="match status" value="1"/>
</dbReference>
<dbReference type="STRING" id="53326.A0A016SCX9"/>
<dbReference type="Gene3D" id="3.40.50.300">
    <property type="entry name" value="P-loop containing nucleotide triphosphate hydrolases"/>
    <property type="match status" value="1"/>
</dbReference>
<dbReference type="InterPro" id="IPR024156">
    <property type="entry name" value="Small_GTPase_ARF"/>
</dbReference>
<keyword evidence="5" id="KW-1185">Reference proteome</keyword>
<dbReference type="SUPFAM" id="SSF52540">
    <property type="entry name" value="P-loop containing nucleoside triphosphate hydrolases"/>
    <property type="match status" value="1"/>
</dbReference>
<evidence type="ECO:0008006" key="6">
    <source>
        <dbReference type="Google" id="ProtNLM"/>
    </source>
</evidence>
<keyword evidence="1 3" id="KW-0547">Nucleotide-binding</keyword>
<dbReference type="AlphaFoldDB" id="A0A016SCX9"/>
<dbReference type="GO" id="GO:0003924">
    <property type="term" value="F:GTPase activity"/>
    <property type="evidence" value="ECO:0007669"/>
    <property type="project" value="InterPro"/>
</dbReference>
<comment type="caution">
    <text evidence="4">The sequence shown here is derived from an EMBL/GenBank/DDBJ whole genome shotgun (WGS) entry which is preliminary data.</text>
</comment>
<name>A0A016SCX9_9BILA</name>
<evidence type="ECO:0000256" key="1">
    <source>
        <dbReference type="ARBA" id="ARBA00022741"/>
    </source>
</evidence>